<protein>
    <submittedName>
        <fullName evidence="1">Transcriptional regulator</fullName>
    </submittedName>
</protein>
<dbReference type="AlphaFoldDB" id="A0A1V8XE16"/>
<reference evidence="1 2" key="1">
    <citation type="submission" date="2019-05" db="EMBL/GenBank/DDBJ databases">
        <authorList>
            <consortium name="Pathogen Informatics"/>
        </authorList>
    </citation>
    <scope>NUCLEOTIDE SEQUENCE [LARGE SCALE GENOMIC DNA]</scope>
    <source>
        <strain evidence="1 2">NCTC12204</strain>
    </source>
</reference>
<evidence type="ECO:0000313" key="1">
    <source>
        <dbReference type="EMBL" id="VTQ64713.1"/>
    </source>
</evidence>
<dbReference type="GeneID" id="56787393"/>
<gene>
    <name evidence="1" type="ORF">NCTC12204_01567</name>
</gene>
<proteinExistence type="predicted"/>
<dbReference type="RefSeq" id="WP_010737691.1">
    <property type="nucleotide sequence ID" value="NZ_AP027299.1"/>
</dbReference>
<dbReference type="Proteomes" id="UP000352698">
    <property type="component" value="Unassembled WGS sequence"/>
</dbReference>
<comment type="caution">
    <text evidence="1">The sequence shown here is derived from an EMBL/GenBank/DDBJ whole genome shotgun (WGS) entry which is preliminary data.</text>
</comment>
<dbReference type="EMBL" id="CABEEP010000001">
    <property type="protein sequence ID" value="VTQ64713.1"/>
    <property type="molecule type" value="Genomic_DNA"/>
</dbReference>
<dbReference type="STRING" id="1354.A6P53_07060"/>
<dbReference type="Gene3D" id="3.40.630.190">
    <property type="entry name" value="LCP protein"/>
    <property type="match status" value="1"/>
</dbReference>
<sequence>MNFLVVLKDQVINRSTFLYVQLNKGKTLLHFSPEFHLEGQTLGEIYQSEGLTALLLFFNRELDLPVKDYLELSLTSWDQAVTELFPNGLIIKENGQLIQLTVSELQRQMRYKIDEKDSFSIFQRQQKILKSFLSEIGKKRHLLKTTQLLKKYPDLVHTSIQLTQFLTLIRRFVRLKEVPSRKLTLPLADTFRVVQRAQEKKVIVIDFMKNRNALHQLTMEKAN</sequence>
<name>A0A1V8XE16_ENTHR</name>
<organism evidence="1 2">
    <name type="scientific">Enterococcus hirae</name>
    <dbReference type="NCBI Taxonomy" id="1354"/>
    <lineage>
        <taxon>Bacteria</taxon>
        <taxon>Bacillati</taxon>
        <taxon>Bacillota</taxon>
        <taxon>Bacilli</taxon>
        <taxon>Lactobacillales</taxon>
        <taxon>Enterococcaceae</taxon>
        <taxon>Enterococcus</taxon>
    </lineage>
</organism>
<accession>A0A1V8XE16</accession>
<evidence type="ECO:0000313" key="2">
    <source>
        <dbReference type="Proteomes" id="UP000352698"/>
    </source>
</evidence>